<dbReference type="EMBL" id="JBJQND010000002">
    <property type="protein sequence ID" value="KAL3886391.1"/>
    <property type="molecule type" value="Genomic_DNA"/>
</dbReference>
<keyword evidence="1" id="KW-1015">Disulfide bond</keyword>
<dbReference type="Proteomes" id="UP001634394">
    <property type="component" value="Unassembled WGS sequence"/>
</dbReference>
<dbReference type="SUPFAM" id="SSF56496">
    <property type="entry name" value="Fibrinogen C-terminal domain-like"/>
    <property type="match status" value="1"/>
</dbReference>
<dbReference type="Gene3D" id="3.90.215.10">
    <property type="entry name" value="Gamma Fibrinogen, chain A, domain 1"/>
    <property type="match status" value="1"/>
</dbReference>
<evidence type="ECO:0000259" key="2">
    <source>
        <dbReference type="PROSITE" id="PS51406"/>
    </source>
</evidence>
<dbReference type="PANTHER" id="PTHR19143">
    <property type="entry name" value="FIBRINOGEN/TENASCIN/ANGIOPOEITIN"/>
    <property type="match status" value="1"/>
</dbReference>
<gene>
    <name evidence="3" type="ORF">ACJMK2_026389</name>
</gene>
<dbReference type="InterPro" id="IPR050373">
    <property type="entry name" value="Fibrinogen_C-term_domain"/>
</dbReference>
<evidence type="ECO:0000256" key="1">
    <source>
        <dbReference type="ARBA" id="ARBA00023157"/>
    </source>
</evidence>
<dbReference type="SMART" id="SM00186">
    <property type="entry name" value="FBG"/>
    <property type="match status" value="1"/>
</dbReference>
<dbReference type="InterPro" id="IPR020837">
    <property type="entry name" value="Fibrinogen_CS"/>
</dbReference>
<accession>A0ABD3XL85</accession>
<dbReference type="AlphaFoldDB" id="A0ABD3XL85"/>
<dbReference type="InterPro" id="IPR002181">
    <property type="entry name" value="Fibrinogen_a/b/g_C_dom"/>
</dbReference>
<keyword evidence="4" id="KW-1185">Reference proteome</keyword>
<dbReference type="InterPro" id="IPR014716">
    <property type="entry name" value="Fibrinogen_a/b/g_C_1"/>
</dbReference>
<protein>
    <recommendedName>
        <fullName evidence="2">Fibrinogen C-terminal domain-containing protein</fullName>
    </recommendedName>
</protein>
<reference evidence="3 4" key="1">
    <citation type="submission" date="2024-11" db="EMBL/GenBank/DDBJ databases">
        <title>Chromosome-level genome assembly of the freshwater bivalve Anodonta woodiana.</title>
        <authorList>
            <person name="Chen X."/>
        </authorList>
    </citation>
    <scope>NUCLEOTIDE SEQUENCE [LARGE SCALE GENOMIC DNA]</scope>
    <source>
        <strain evidence="3">MN2024</strain>
        <tissue evidence="3">Gills</tissue>
    </source>
</reference>
<sequence length="181" mass="20457">MHVSTGDGFQSFCVQMRNFTCLRVDASVDFKRTFSEYEAGFGSLSGMYGLRSLHMLTNHNTTLREDVTTAKIATYYATYSQFYIDGAPRYIAHCRGYSGTVGDALNSVSTINNMGFTTVDRDANNYCATDYYGGWWYKPCYGANLNGQYGTPGSMSHIFIIWYQGFFIQEGSMNFVEIKLR</sequence>
<organism evidence="3 4">
    <name type="scientific">Sinanodonta woodiana</name>
    <name type="common">Chinese pond mussel</name>
    <name type="synonym">Anodonta woodiana</name>
    <dbReference type="NCBI Taxonomy" id="1069815"/>
    <lineage>
        <taxon>Eukaryota</taxon>
        <taxon>Metazoa</taxon>
        <taxon>Spiralia</taxon>
        <taxon>Lophotrochozoa</taxon>
        <taxon>Mollusca</taxon>
        <taxon>Bivalvia</taxon>
        <taxon>Autobranchia</taxon>
        <taxon>Heteroconchia</taxon>
        <taxon>Palaeoheterodonta</taxon>
        <taxon>Unionida</taxon>
        <taxon>Unionoidea</taxon>
        <taxon>Unionidae</taxon>
        <taxon>Unioninae</taxon>
        <taxon>Sinanodonta</taxon>
    </lineage>
</organism>
<feature type="domain" description="Fibrinogen C-terminal" evidence="2">
    <location>
        <begin position="1"/>
        <end position="181"/>
    </location>
</feature>
<comment type="caution">
    <text evidence="3">The sequence shown here is derived from an EMBL/GenBank/DDBJ whole genome shotgun (WGS) entry which is preliminary data.</text>
</comment>
<dbReference type="PROSITE" id="PS51406">
    <property type="entry name" value="FIBRINOGEN_C_2"/>
    <property type="match status" value="1"/>
</dbReference>
<dbReference type="InterPro" id="IPR036056">
    <property type="entry name" value="Fibrinogen-like_C"/>
</dbReference>
<evidence type="ECO:0000313" key="3">
    <source>
        <dbReference type="EMBL" id="KAL3886391.1"/>
    </source>
</evidence>
<evidence type="ECO:0000313" key="4">
    <source>
        <dbReference type="Proteomes" id="UP001634394"/>
    </source>
</evidence>
<name>A0ABD3XL85_SINWO</name>
<proteinExistence type="predicted"/>
<dbReference type="PROSITE" id="PS00514">
    <property type="entry name" value="FIBRINOGEN_C_1"/>
    <property type="match status" value="1"/>
</dbReference>
<dbReference type="Pfam" id="PF00147">
    <property type="entry name" value="Fibrinogen_C"/>
    <property type="match status" value="1"/>
</dbReference>